<keyword evidence="3" id="KW-0238">DNA-binding</keyword>
<keyword evidence="2" id="KW-0805">Transcription regulation</keyword>
<dbReference type="InterPro" id="IPR005119">
    <property type="entry name" value="LysR_subst-bd"/>
</dbReference>
<dbReference type="RefSeq" id="WP_346050943.1">
    <property type="nucleotide sequence ID" value="NZ_JAYGII010000008.1"/>
</dbReference>
<dbReference type="Proteomes" id="UP001302316">
    <property type="component" value="Unassembled WGS sequence"/>
</dbReference>
<dbReference type="Gene3D" id="3.40.190.290">
    <property type="match status" value="1"/>
</dbReference>
<dbReference type="PANTHER" id="PTHR30419">
    <property type="entry name" value="HTH-TYPE TRANSCRIPTIONAL REGULATOR YBHD"/>
    <property type="match status" value="1"/>
</dbReference>
<name>A0AAP6JHZ0_9GAMM</name>
<dbReference type="Pfam" id="PF03466">
    <property type="entry name" value="LysR_substrate"/>
    <property type="match status" value="1"/>
</dbReference>
<dbReference type="PRINTS" id="PR00039">
    <property type="entry name" value="HTHLYSR"/>
</dbReference>
<protein>
    <submittedName>
        <fullName evidence="6">LysR family transcriptional regulator</fullName>
    </submittedName>
</protein>
<dbReference type="GO" id="GO:0003677">
    <property type="term" value="F:DNA binding"/>
    <property type="evidence" value="ECO:0007669"/>
    <property type="project" value="UniProtKB-KW"/>
</dbReference>
<dbReference type="FunFam" id="1.10.10.10:FF:000001">
    <property type="entry name" value="LysR family transcriptional regulator"/>
    <property type="match status" value="1"/>
</dbReference>
<proteinExistence type="inferred from homology"/>
<comment type="caution">
    <text evidence="6">The sequence shown here is derived from an EMBL/GenBank/DDBJ whole genome shotgun (WGS) entry which is preliminary data.</text>
</comment>
<dbReference type="Gene3D" id="1.10.10.10">
    <property type="entry name" value="Winged helix-like DNA-binding domain superfamily/Winged helix DNA-binding domain"/>
    <property type="match status" value="1"/>
</dbReference>
<keyword evidence="7" id="KW-1185">Reference proteome</keyword>
<dbReference type="InterPro" id="IPR000847">
    <property type="entry name" value="LysR_HTH_N"/>
</dbReference>
<accession>A0AAP6JHZ0</accession>
<dbReference type="InterPro" id="IPR036388">
    <property type="entry name" value="WH-like_DNA-bd_sf"/>
</dbReference>
<dbReference type="CDD" id="cd05466">
    <property type="entry name" value="PBP2_LTTR_substrate"/>
    <property type="match status" value="1"/>
</dbReference>
<gene>
    <name evidence="6" type="ORF">VCB98_05740</name>
</gene>
<feature type="domain" description="HTH lysR-type" evidence="5">
    <location>
        <begin position="8"/>
        <end position="65"/>
    </location>
</feature>
<dbReference type="InterPro" id="IPR050950">
    <property type="entry name" value="HTH-type_LysR_regulators"/>
</dbReference>
<dbReference type="InterPro" id="IPR036390">
    <property type="entry name" value="WH_DNA-bd_sf"/>
</dbReference>
<dbReference type="SUPFAM" id="SSF53850">
    <property type="entry name" value="Periplasmic binding protein-like II"/>
    <property type="match status" value="1"/>
</dbReference>
<keyword evidence="4" id="KW-0804">Transcription</keyword>
<dbReference type="PANTHER" id="PTHR30419:SF8">
    <property type="entry name" value="NITROGEN ASSIMILATION TRANSCRIPTIONAL ACTIVATOR-RELATED"/>
    <property type="match status" value="1"/>
</dbReference>
<dbReference type="SUPFAM" id="SSF46785">
    <property type="entry name" value="Winged helix' DNA-binding domain"/>
    <property type="match status" value="1"/>
</dbReference>
<dbReference type="GO" id="GO:0005829">
    <property type="term" value="C:cytosol"/>
    <property type="evidence" value="ECO:0007669"/>
    <property type="project" value="TreeGrafter"/>
</dbReference>
<evidence type="ECO:0000259" key="5">
    <source>
        <dbReference type="PROSITE" id="PS50931"/>
    </source>
</evidence>
<dbReference type="GO" id="GO:0003700">
    <property type="term" value="F:DNA-binding transcription factor activity"/>
    <property type="evidence" value="ECO:0007669"/>
    <property type="project" value="InterPro"/>
</dbReference>
<evidence type="ECO:0000256" key="4">
    <source>
        <dbReference type="ARBA" id="ARBA00023163"/>
    </source>
</evidence>
<organism evidence="6 7">
    <name type="scientific">Natronospira elongata</name>
    <dbReference type="NCBI Taxonomy" id="3110268"/>
    <lineage>
        <taxon>Bacteria</taxon>
        <taxon>Pseudomonadati</taxon>
        <taxon>Pseudomonadota</taxon>
        <taxon>Gammaproteobacteria</taxon>
        <taxon>Natronospirales</taxon>
        <taxon>Natronospiraceae</taxon>
        <taxon>Natronospira</taxon>
    </lineage>
</organism>
<evidence type="ECO:0000256" key="2">
    <source>
        <dbReference type="ARBA" id="ARBA00023015"/>
    </source>
</evidence>
<dbReference type="EMBL" id="JAYGII010000008">
    <property type="protein sequence ID" value="MEA5445314.1"/>
    <property type="molecule type" value="Genomic_DNA"/>
</dbReference>
<dbReference type="PROSITE" id="PS50931">
    <property type="entry name" value="HTH_LYSR"/>
    <property type="match status" value="1"/>
</dbReference>
<evidence type="ECO:0000313" key="6">
    <source>
        <dbReference type="EMBL" id="MEA5445314.1"/>
    </source>
</evidence>
<sequence>MKPRSRQNRLSQLRGFCTTAQLGSISAAADKLELSQPSVSMQIQALEKEFGVMLFERRGPKIKLTPEGEGLLEIALPLVEGMETLPETFAARCGNPAHGELDIAAGESTLLYLLPQFVERFANDYPEVQFRLHNVTGRDGLNMLRADEVDFAVGSMVDVPDDISYRPIFTYDPMLIAAPQHPLAARDELSLDDISQYGLILPPRHLSTWRMVKSVFEQHELDYEVRLEAGGWEVIKKYVELNLGISIVTDICLDGSENLHVRPMGRYFKSRTYGVVTRRGKFLTPQAKAFIRLMDKNFFGGSRV</sequence>
<reference evidence="6 7" key="1">
    <citation type="submission" date="2023-12" db="EMBL/GenBank/DDBJ databases">
        <title>Whole-genome sequencing of halo(alkali)philic microorganisms from hypersaline lakes.</title>
        <authorList>
            <person name="Sorokin D.Y."/>
            <person name="Merkel A.Y."/>
            <person name="Messina E."/>
            <person name="Yakimov M."/>
        </authorList>
    </citation>
    <scope>NUCLEOTIDE SEQUENCE [LARGE SCALE GENOMIC DNA]</scope>
    <source>
        <strain evidence="6 7">AB-CW1</strain>
    </source>
</reference>
<evidence type="ECO:0000256" key="3">
    <source>
        <dbReference type="ARBA" id="ARBA00023125"/>
    </source>
</evidence>
<evidence type="ECO:0000256" key="1">
    <source>
        <dbReference type="ARBA" id="ARBA00009437"/>
    </source>
</evidence>
<comment type="similarity">
    <text evidence="1">Belongs to the LysR transcriptional regulatory family.</text>
</comment>
<evidence type="ECO:0000313" key="7">
    <source>
        <dbReference type="Proteomes" id="UP001302316"/>
    </source>
</evidence>
<dbReference type="AlphaFoldDB" id="A0AAP6JHZ0"/>
<dbReference type="Pfam" id="PF00126">
    <property type="entry name" value="HTH_1"/>
    <property type="match status" value="1"/>
</dbReference>